<feature type="transmembrane region" description="Helical" evidence="1">
    <location>
        <begin position="569"/>
        <end position="590"/>
    </location>
</feature>
<evidence type="ECO:0000313" key="3">
    <source>
        <dbReference type="Proteomes" id="UP001360560"/>
    </source>
</evidence>
<name>A0AAV5QJS2_9ASCO</name>
<feature type="transmembrane region" description="Helical" evidence="1">
    <location>
        <begin position="477"/>
        <end position="500"/>
    </location>
</feature>
<feature type="transmembrane region" description="Helical" evidence="1">
    <location>
        <begin position="202"/>
        <end position="220"/>
    </location>
</feature>
<accession>A0AAV5QJS2</accession>
<protein>
    <submittedName>
        <fullName evidence="2">Uncharacterized protein</fullName>
    </submittedName>
</protein>
<feature type="transmembrane region" description="Helical" evidence="1">
    <location>
        <begin position="418"/>
        <end position="438"/>
    </location>
</feature>
<feature type="transmembrane region" description="Helical" evidence="1">
    <location>
        <begin position="359"/>
        <end position="385"/>
    </location>
</feature>
<dbReference type="EMBL" id="BTFZ01000004">
    <property type="protein sequence ID" value="GMM35200.1"/>
    <property type="molecule type" value="Genomic_DNA"/>
</dbReference>
<evidence type="ECO:0000313" key="2">
    <source>
        <dbReference type="EMBL" id="GMM35200.1"/>
    </source>
</evidence>
<feature type="transmembrane region" description="Helical" evidence="1">
    <location>
        <begin position="285"/>
        <end position="305"/>
    </location>
</feature>
<keyword evidence="1" id="KW-0472">Membrane</keyword>
<dbReference type="RefSeq" id="XP_064852200.1">
    <property type="nucleotide sequence ID" value="XM_064996128.1"/>
</dbReference>
<feature type="transmembrane region" description="Helical" evidence="1">
    <location>
        <begin position="749"/>
        <end position="768"/>
    </location>
</feature>
<feature type="transmembrane region" description="Helical" evidence="1">
    <location>
        <begin position="667"/>
        <end position="683"/>
    </location>
</feature>
<dbReference type="InterPro" id="IPR040410">
    <property type="entry name" value="UPF0658_Golgi"/>
</dbReference>
<dbReference type="AlphaFoldDB" id="A0AAV5QJS2"/>
<evidence type="ECO:0000256" key="1">
    <source>
        <dbReference type="SAM" id="Phobius"/>
    </source>
</evidence>
<dbReference type="PANTHER" id="PTHR34391:SF2">
    <property type="entry name" value="TRP C-TERMINAL DOMAIN-CONTAINING PROTEIN"/>
    <property type="match status" value="1"/>
</dbReference>
<dbReference type="PANTHER" id="PTHR34391">
    <property type="entry name" value="UPF0658 GOLGI APPARATUS MEMBRANE PROTEIN C1952.10C-RELATED"/>
    <property type="match status" value="1"/>
</dbReference>
<feature type="transmembrane region" description="Helical" evidence="1">
    <location>
        <begin position="170"/>
        <end position="195"/>
    </location>
</feature>
<feature type="transmembrane region" description="Helical" evidence="1">
    <location>
        <begin position="127"/>
        <end position="150"/>
    </location>
</feature>
<feature type="transmembrane region" description="Helical" evidence="1">
    <location>
        <begin position="325"/>
        <end position="347"/>
    </location>
</feature>
<dbReference type="Proteomes" id="UP001360560">
    <property type="component" value="Unassembled WGS sequence"/>
</dbReference>
<feature type="transmembrane region" description="Helical" evidence="1">
    <location>
        <begin position="506"/>
        <end position="532"/>
    </location>
</feature>
<reference evidence="2 3" key="1">
    <citation type="journal article" date="2023" name="Elife">
        <title>Identification of key yeast species and microbe-microbe interactions impacting larval growth of Drosophila in the wild.</title>
        <authorList>
            <person name="Mure A."/>
            <person name="Sugiura Y."/>
            <person name="Maeda R."/>
            <person name="Honda K."/>
            <person name="Sakurai N."/>
            <person name="Takahashi Y."/>
            <person name="Watada M."/>
            <person name="Katoh T."/>
            <person name="Gotoh A."/>
            <person name="Gotoh Y."/>
            <person name="Taniguchi I."/>
            <person name="Nakamura K."/>
            <person name="Hayashi T."/>
            <person name="Katayama T."/>
            <person name="Uemura T."/>
            <person name="Hattori Y."/>
        </authorList>
    </citation>
    <scope>NUCLEOTIDE SEQUENCE [LARGE SCALE GENOMIC DNA]</scope>
    <source>
        <strain evidence="2 3">SC-9</strain>
    </source>
</reference>
<keyword evidence="1" id="KW-1133">Transmembrane helix</keyword>
<gene>
    <name evidence="2" type="ORF">DASC09_025250</name>
</gene>
<sequence>MMDEKKLEAGTKLEDNDALFSNQEDVFNLDESLNLPTYEVNQFDTAKHPNKRSSLDGNFRKDSLTKKKLVADNDNTIQELPQEEKTEPYDDHFVIPETVANAKEHNYLNVFSKPFRRFSSKHVSKSFYVFIGFSVLSTILILPFQVFIIYNSAHSFKFEGNSMYPVFQRQALTVGSAMLIFARVYQIFMSLNALITKNTIQALYVLVFLVSVFASSVSYMCNFPKELGVAPKGDTILVKFSSYWIIALSGLTIVAQVILFVWKLGKELSWERFKSMNSSMSTRSMVLVVQNYKALLIVNGFFIVYDLVMSINFPYKTIQKSYDALSIIAMILIGLTVLVLTYLYFAVDRKSITALKLGNFYMLITFIITSTSGYMLPTLTSLYYYDPTVKDNGSNSYISRSSEYVETMYYFRGAFAPFHYLFLIFNFMVSVYLISLFYKEKNPKSLQWWKKSGTSNLPTDNNKADEKEELALKVGQLLLGNIILSCVASILGIGFMSYIYTVRKKFLLSWYLVSIISIFAILGISIATYICFVRSGDHKYPKYLQILKNSQKSSKSQTICLHSLTKIKCLFAASVTIAFILLNGAVYFMFNIANFCQYYGFAQLSTINSVPESETYAVYVLKYLITFHQYPLDPESYEGPREQLELYFTDVYEPILEALLPMGKGKPSAIAILMCFVAFILLFKQSLDYSKLLYFSERLSELNQKCVTNITPEENKDVEPVASGISSNASVEDTEKVSTVTKLVIQLSALAYFNLYFIAVVLLMYATFPLDYWTTNYFTPMKDVNPTLIAIGVIHIAYIVIMAVFLISVSYLRNKNHESVDKKRTLTKIMALWFVGSGIIWIPMICYQVYRVFKIYTTVYSTNIDNLLLFPPVFAGLIAQLVTFLAVIVGGGILWWKIKKEGTKYEVM</sequence>
<dbReference type="GO" id="GO:0005794">
    <property type="term" value="C:Golgi apparatus"/>
    <property type="evidence" value="ECO:0007669"/>
    <property type="project" value="TreeGrafter"/>
</dbReference>
<dbReference type="GeneID" id="90073179"/>
<keyword evidence="3" id="KW-1185">Reference proteome</keyword>
<keyword evidence="1" id="KW-0812">Transmembrane</keyword>
<feature type="transmembrane region" description="Helical" evidence="1">
    <location>
        <begin position="870"/>
        <end position="896"/>
    </location>
</feature>
<feature type="transmembrane region" description="Helical" evidence="1">
    <location>
        <begin position="830"/>
        <end position="850"/>
    </location>
</feature>
<feature type="transmembrane region" description="Helical" evidence="1">
    <location>
        <begin position="240"/>
        <end position="264"/>
    </location>
</feature>
<feature type="transmembrane region" description="Helical" evidence="1">
    <location>
        <begin position="788"/>
        <end position="809"/>
    </location>
</feature>
<proteinExistence type="predicted"/>
<organism evidence="2 3">
    <name type="scientific">Saccharomycopsis crataegensis</name>
    <dbReference type="NCBI Taxonomy" id="43959"/>
    <lineage>
        <taxon>Eukaryota</taxon>
        <taxon>Fungi</taxon>
        <taxon>Dikarya</taxon>
        <taxon>Ascomycota</taxon>
        <taxon>Saccharomycotina</taxon>
        <taxon>Saccharomycetes</taxon>
        <taxon>Saccharomycopsidaceae</taxon>
        <taxon>Saccharomycopsis</taxon>
    </lineage>
</organism>
<comment type="caution">
    <text evidence="2">The sequence shown here is derived from an EMBL/GenBank/DDBJ whole genome shotgun (WGS) entry which is preliminary data.</text>
</comment>